<accession>A0ABY9EG99</accession>
<gene>
    <name evidence="2" type="ORF">M8T91_09130</name>
</gene>
<keyword evidence="1" id="KW-1133">Transmembrane helix</keyword>
<keyword evidence="1" id="KW-0812">Transmembrane</keyword>
<dbReference type="Proteomes" id="UP001321520">
    <property type="component" value="Chromosome"/>
</dbReference>
<reference evidence="2 3" key="1">
    <citation type="submission" date="2022-05" db="EMBL/GenBank/DDBJ databases">
        <title>Microbulbifer sp. nov., isolated from sponge.</title>
        <authorList>
            <person name="Gao L."/>
        </authorList>
    </citation>
    <scope>NUCLEOTIDE SEQUENCE [LARGE SCALE GENOMIC DNA]</scope>
    <source>
        <strain evidence="2 3">MI-G</strain>
    </source>
</reference>
<name>A0ABY9EG99_9GAMM</name>
<protein>
    <submittedName>
        <fullName evidence="2">Uncharacterized protein</fullName>
    </submittedName>
</protein>
<dbReference type="EMBL" id="CP098023">
    <property type="protein sequence ID" value="WKD51565.1"/>
    <property type="molecule type" value="Genomic_DNA"/>
</dbReference>
<dbReference type="RefSeq" id="WP_301418957.1">
    <property type="nucleotide sequence ID" value="NZ_CP098023.1"/>
</dbReference>
<evidence type="ECO:0000256" key="1">
    <source>
        <dbReference type="SAM" id="Phobius"/>
    </source>
</evidence>
<sequence length="509" mass="59330">MIYWIRYGLPIGTLFTALTFIFFIDFHEGEKIKFDQEHLDVNGNVINPSTQSLNRYYSVLRDMKRVDVEFSEQTKRISMVIRSENADNEDKKIYLNHIDAGFLIPLLPYAHDSELDNFDKANLMLAEYARNGIQLSYQQSNSLYGYFNSKDGLFSNAVEEYHYRNGLIQPKPDLQPTRFSVTNNCLKPGLWEFNATDSVGEMYHSWFDFPKDTYYRMIRSINGIESSDFALYLTLRYQKDLSNVELQLEKLRTKQDTILTVKPTVVLNKPIAGYSTQDSRRKVQKGYFKIIRDEQQLEKKYVSELKKGDVFQVKRFVAPGVYSETQSEEIPFSSDWNFAAISSVVPKTSYTAKNNFKNKNEYIEIFIYKGDGDRGIVLGNIPVDLLVAQEDYEISAFGVGIFPPMESIERRYLRYHQGPIPHYAYEVQKKEGKWVLVNNHETGYEQVFLRPFERDGKWYLRVNIVSYERIVDLVELELPIGGILQKKIVNATDAYVPPLFRVYEDINIL</sequence>
<keyword evidence="1" id="KW-0472">Membrane</keyword>
<proteinExistence type="predicted"/>
<feature type="transmembrane region" description="Helical" evidence="1">
    <location>
        <begin position="7"/>
        <end position="24"/>
    </location>
</feature>
<organism evidence="2 3">
    <name type="scientific">Microbulbifer spongiae</name>
    <dbReference type="NCBI Taxonomy" id="2944933"/>
    <lineage>
        <taxon>Bacteria</taxon>
        <taxon>Pseudomonadati</taxon>
        <taxon>Pseudomonadota</taxon>
        <taxon>Gammaproteobacteria</taxon>
        <taxon>Cellvibrionales</taxon>
        <taxon>Microbulbiferaceae</taxon>
        <taxon>Microbulbifer</taxon>
    </lineage>
</organism>
<evidence type="ECO:0000313" key="2">
    <source>
        <dbReference type="EMBL" id="WKD51565.1"/>
    </source>
</evidence>
<evidence type="ECO:0000313" key="3">
    <source>
        <dbReference type="Proteomes" id="UP001321520"/>
    </source>
</evidence>
<keyword evidence="3" id="KW-1185">Reference proteome</keyword>